<keyword evidence="1" id="KW-1133">Transmembrane helix</keyword>
<dbReference type="Proteomes" id="UP000000578">
    <property type="component" value="Chromosome"/>
</dbReference>
<dbReference type="EMBL" id="AE017199">
    <property type="protein sequence ID" value="AAR39096.1"/>
    <property type="molecule type" value="Genomic_DNA"/>
</dbReference>
<sequence>MYELIFSPQYINKDKKILIPLGFFFVILSYIIQTYLDIDLFRSRVSLYFILTLLISQITTKLFEMFEFEEEIKELKIRDFLEIYILLSIGILLGFLVIPQNFSISFSPTGIEYILVNNLKLAYTFFVLSFLFGIGSEFLLAYNLDILAYAIKQKPILLPLAMLEFAGFLLFSLAGGILSISIIRNSLNKYILIDIAKILLFGTAILITSYIIELSMIYFL</sequence>
<feature type="transmembrane region" description="Helical" evidence="1">
    <location>
        <begin position="122"/>
        <end position="144"/>
    </location>
</feature>
<keyword evidence="1" id="KW-0472">Membrane</keyword>
<evidence type="ECO:0000313" key="2">
    <source>
        <dbReference type="EMBL" id="AAR39096.1"/>
    </source>
</evidence>
<proteinExistence type="predicted"/>
<accession>Q74MR4</accession>
<feature type="transmembrane region" description="Helical" evidence="1">
    <location>
        <begin position="156"/>
        <end position="183"/>
    </location>
</feature>
<keyword evidence="1" id="KW-0812">Transmembrane</keyword>
<dbReference type="PATRIC" id="fig|228908.8.peg.248"/>
<dbReference type="BioCyc" id="NEQU228908:GJB6-259-MONOMER"/>
<dbReference type="AlphaFoldDB" id="Q74MR4"/>
<organism evidence="2 3">
    <name type="scientific">Nanoarchaeum equitans (strain Kin4-M)</name>
    <dbReference type="NCBI Taxonomy" id="228908"/>
    <lineage>
        <taxon>Archaea</taxon>
        <taxon>Nanobdellota</taxon>
        <taxon>Candidatus Nanoarchaeia</taxon>
        <taxon>Nanoarchaeales</taxon>
        <taxon>Nanoarchaeaceae</taxon>
        <taxon>Nanoarchaeum</taxon>
    </lineage>
</organism>
<protein>
    <submittedName>
        <fullName evidence="2">NEQ243</fullName>
    </submittedName>
</protein>
<dbReference type="HOGENOM" id="CLU_1253611_0_0_2"/>
<keyword evidence="3" id="KW-1185">Reference proteome</keyword>
<evidence type="ECO:0000256" key="1">
    <source>
        <dbReference type="SAM" id="Phobius"/>
    </source>
</evidence>
<gene>
    <name evidence="2" type="ordered locus">NEQ243</name>
</gene>
<dbReference type="EnsemblBacteria" id="AAR39096">
    <property type="protein sequence ID" value="AAR39096"/>
    <property type="gene ID" value="NEQ243"/>
</dbReference>
<feature type="transmembrane region" description="Helical" evidence="1">
    <location>
        <begin position="17"/>
        <end position="33"/>
    </location>
</feature>
<feature type="transmembrane region" description="Helical" evidence="1">
    <location>
        <begin position="45"/>
        <end position="63"/>
    </location>
</feature>
<feature type="transmembrane region" description="Helical" evidence="1">
    <location>
        <begin position="195"/>
        <end position="219"/>
    </location>
</feature>
<feature type="transmembrane region" description="Helical" evidence="1">
    <location>
        <begin position="83"/>
        <end position="102"/>
    </location>
</feature>
<reference evidence="2 3" key="1">
    <citation type="journal article" date="2003" name="Proc. Natl. Acad. Sci. U.S.A.">
        <title>The genome of Nanoarchaeum equitans: insights into early archaeal evolution and derived parasitism.</title>
        <authorList>
            <person name="Waters E."/>
            <person name="Hohn M.J."/>
            <person name="Ahel I."/>
            <person name="Graham D.E."/>
            <person name="Adams M.D."/>
            <person name="Barnstead M."/>
            <person name="Beeson K.Y."/>
            <person name="Bibbs L."/>
            <person name="Bolanos R."/>
            <person name="Keller M."/>
            <person name="Kretz K."/>
            <person name="Lin X."/>
            <person name="Mathur E."/>
            <person name="Ni J."/>
            <person name="Podar M."/>
            <person name="Richardson T."/>
            <person name="Sutton G.G."/>
            <person name="Simon M."/>
            <person name="Soll D."/>
            <person name="Stetter K.O."/>
            <person name="Short J.M."/>
            <person name="Noordewier M."/>
        </authorList>
    </citation>
    <scope>NUCLEOTIDE SEQUENCE [LARGE SCALE GENOMIC DNA]</scope>
    <source>
        <strain evidence="2 3">Kin4-M</strain>
    </source>
</reference>
<dbReference type="KEGG" id="neq:NEQ243"/>
<evidence type="ECO:0000313" key="3">
    <source>
        <dbReference type="Proteomes" id="UP000000578"/>
    </source>
</evidence>
<name>Q74MR4_NANEQ</name>
<dbReference type="STRING" id="228908.NEQ243"/>